<gene>
    <name evidence="2" type="ORF">IDM40_11220</name>
</gene>
<name>A0ABR9P5Z6_9ACTN</name>
<dbReference type="PROSITE" id="PS51459">
    <property type="entry name" value="FIDO"/>
    <property type="match status" value="1"/>
</dbReference>
<proteinExistence type="predicted"/>
<dbReference type="EMBL" id="JADBGI010000008">
    <property type="protein sequence ID" value="MBE2999271.1"/>
    <property type="molecule type" value="Genomic_DNA"/>
</dbReference>
<dbReference type="InterPro" id="IPR053737">
    <property type="entry name" value="Type_II_TA_Toxin"/>
</dbReference>
<dbReference type="InterPro" id="IPR036597">
    <property type="entry name" value="Fido-like_dom_sf"/>
</dbReference>
<dbReference type="PANTHER" id="PTHR39426">
    <property type="entry name" value="HOMOLOGY TO DEATH-ON-CURING PROTEIN OF PHAGE P1"/>
    <property type="match status" value="1"/>
</dbReference>
<evidence type="ECO:0000259" key="1">
    <source>
        <dbReference type="PROSITE" id="PS51459"/>
    </source>
</evidence>
<dbReference type="Gene3D" id="1.20.120.1870">
    <property type="entry name" value="Fic/DOC protein, Fido domain"/>
    <property type="match status" value="1"/>
</dbReference>
<protein>
    <submittedName>
        <fullName evidence="2">Type II toxin-antitoxin system death-on-curing family toxin</fullName>
    </submittedName>
</protein>
<dbReference type="RefSeq" id="WP_193121896.1">
    <property type="nucleotide sequence ID" value="NZ_JADBGI010000008.1"/>
</dbReference>
<accession>A0ABR9P5Z6</accession>
<evidence type="ECO:0000313" key="3">
    <source>
        <dbReference type="Proteomes" id="UP000806528"/>
    </source>
</evidence>
<comment type="caution">
    <text evidence="2">The sequence shown here is derived from an EMBL/GenBank/DDBJ whole genome shotgun (WGS) entry which is preliminary data.</text>
</comment>
<reference evidence="2 3" key="1">
    <citation type="submission" date="2020-09" db="EMBL/GenBank/DDBJ databases">
        <title>Diversity and distribution of actinomycetes associated with coral in the coast of Hainan.</title>
        <authorList>
            <person name="Li F."/>
        </authorList>
    </citation>
    <scope>NUCLEOTIDE SEQUENCE [LARGE SCALE GENOMIC DNA]</scope>
    <source>
        <strain evidence="2 3">HNM0947</strain>
    </source>
</reference>
<dbReference type="InterPro" id="IPR006440">
    <property type="entry name" value="Doc"/>
</dbReference>
<sequence>MSGEAVRYLTRNDLLAVIEAALPASTRLRDPGQLQSAMVRPQTTAFGEDAYPDLWEKAAALMQSLLIGHPLNDGNKRLAWVAAKTFLRLNGTKTGAAPTDASYDLVISVTTGEIMDVPTIAAELRTLLSTTE</sequence>
<organism evidence="2 3">
    <name type="scientific">Nocardiopsis coralli</name>
    <dbReference type="NCBI Taxonomy" id="2772213"/>
    <lineage>
        <taxon>Bacteria</taxon>
        <taxon>Bacillati</taxon>
        <taxon>Actinomycetota</taxon>
        <taxon>Actinomycetes</taxon>
        <taxon>Streptosporangiales</taxon>
        <taxon>Nocardiopsidaceae</taxon>
        <taxon>Nocardiopsis</taxon>
    </lineage>
</organism>
<dbReference type="NCBIfam" id="TIGR01550">
    <property type="entry name" value="DOC_P1"/>
    <property type="match status" value="1"/>
</dbReference>
<dbReference type="SUPFAM" id="SSF140931">
    <property type="entry name" value="Fic-like"/>
    <property type="match status" value="1"/>
</dbReference>
<dbReference type="Proteomes" id="UP000806528">
    <property type="component" value="Unassembled WGS sequence"/>
</dbReference>
<dbReference type="Pfam" id="PF02661">
    <property type="entry name" value="Fic"/>
    <property type="match status" value="1"/>
</dbReference>
<keyword evidence="3" id="KW-1185">Reference proteome</keyword>
<dbReference type="PANTHER" id="PTHR39426:SF1">
    <property type="entry name" value="HOMOLOGY TO DEATH-ON-CURING PROTEIN OF PHAGE P1"/>
    <property type="match status" value="1"/>
</dbReference>
<feature type="domain" description="Fido" evidence="1">
    <location>
        <begin position="9"/>
        <end position="130"/>
    </location>
</feature>
<dbReference type="InterPro" id="IPR003812">
    <property type="entry name" value="Fido"/>
</dbReference>
<evidence type="ECO:0000313" key="2">
    <source>
        <dbReference type="EMBL" id="MBE2999271.1"/>
    </source>
</evidence>